<evidence type="ECO:0000313" key="10">
    <source>
        <dbReference type="EMBL" id="CAF0923307.1"/>
    </source>
</evidence>
<dbReference type="InterPro" id="IPR016064">
    <property type="entry name" value="NAD/diacylglycerol_kinase_sf"/>
</dbReference>
<keyword evidence="5" id="KW-0158">Chromosome</keyword>
<evidence type="ECO:0000313" key="11">
    <source>
        <dbReference type="Proteomes" id="UP000663828"/>
    </source>
</evidence>
<dbReference type="Proteomes" id="UP000663828">
    <property type="component" value="Unassembled WGS sequence"/>
</dbReference>
<keyword evidence="7" id="KW-0544">Nucleosome core</keyword>
<dbReference type="GO" id="GO:0001727">
    <property type="term" value="F:lipid kinase activity"/>
    <property type="evidence" value="ECO:0007669"/>
    <property type="project" value="TreeGrafter"/>
</dbReference>
<evidence type="ECO:0000256" key="6">
    <source>
        <dbReference type="ARBA" id="ARBA00022853"/>
    </source>
</evidence>
<evidence type="ECO:0000256" key="5">
    <source>
        <dbReference type="ARBA" id="ARBA00022454"/>
    </source>
</evidence>
<comment type="subcellular location">
    <subcellularLocation>
        <location evidence="2">Chromosome</location>
    </subcellularLocation>
</comment>
<dbReference type="SUPFAM" id="SSF52949">
    <property type="entry name" value="Macro domain-like"/>
    <property type="match status" value="1"/>
</dbReference>
<dbReference type="Gene3D" id="2.60.200.40">
    <property type="match status" value="1"/>
</dbReference>
<dbReference type="SMART" id="SM00414">
    <property type="entry name" value="H2A"/>
    <property type="match status" value="1"/>
</dbReference>
<dbReference type="InterPro" id="IPR001206">
    <property type="entry name" value="Diacylglycerol_kinase_cat_dom"/>
</dbReference>
<dbReference type="InterPro" id="IPR009072">
    <property type="entry name" value="Histone-fold"/>
</dbReference>
<gene>
    <name evidence="10" type="ORF">XAT740_LOCUS9158</name>
</gene>
<evidence type="ECO:0000256" key="4">
    <source>
        <dbReference type="ARBA" id="ARBA00017642"/>
    </source>
</evidence>
<comment type="caution">
    <text evidence="10">The sequence shown here is derived from an EMBL/GenBank/DDBJ whole genome shotgun (WGS) entry which is preliminary data.</text>
</comment>
<dbReference type="AlphaFoldDB" id="A0A814B7X1"/>
<dbReference type="Gene3D" id="3.40.50.10330">
    <property type="entry name" value="Probable inorganic polyphosphate/atp-NAD kinase, domain 1"/>
    <property type="match status" value="1"/>
</dbReference>
<dbReference type="InterPro" id="IPR050187">
    <property type="entry name" value="Lipid_Phosphate_FormReg"/>
</dbReference>
<dbReference type="PRINTS" id="PR00620">
    <property type="entry name" value="HISTONEH2A"/>
</dbReference>
<dbReference type="InterPro" id="IPR043472">
    <property type="entry name" value="Macro_dom-like"/>
</dbReference>
<reference evidence="10" key="1">
    <citation type="submission" date="2021-02" db="EMBL/GenBank/DDBJ databases">
        <authorList>
            <person name="Nowell W R."/>
        </authorList>
    </citation>
    <scope>NUCLEOTIDE SEQUENCE</scope>
</reference>
<dbReference type="InterPro" id="IPR002589">
    <property type="entry name" value="Macro_dom"/>
</dbReference>
<dbReference type="PROSITE" id="PS51154">
    <property type="entry name" value="MACRO"/>
    <property type="match status" value="1"/>
</dbReference>
<dbReference type="GO" id="GO:0006325">
    <property type="term" value="P:chromatin organization"/>
    <property type="evidence" value="ECO:0007669"/>
    <property type="project" value="UniProtKB-KW"/>
</dbReference>
<dbReference type="Gene3D" id="1.10.20.10">
    <property type="entry name" value="Histone, subunit A"/>
    <property type="match status" value="1"/>
</dbReference>
<dbReference type="GO" id="GO:0030527">
    <property type="term" value="F:structural constituent of chromatin"/>
    <property type="evidence" value="ECO:0007669"/>
    <property type="project" value="InterPro"/>
</dbReference>
<accession>A0A814B7X1</accession>
<name>A0A814B7X1_ADIRI</name>
<dbReference type="Gene3D" id="3.40.220.10">
    <property type="entry name" value="Leucine Aminopeptidase, subunit E, domain 1"/>
    <property type="match status" value="1"/>
</dbReference>
<keyword evidence="7" id="KW-0238">DNA-binding</keyword>
<comment type="subunit">
    <text evidence="3">The nucleosome is a histone octamer containing two molecules each of H2A, H2B, H3 and H4 assembled in one H3-H4 heterotetramer and two H2A-H2B heterodimers. The octamer wraps approximately 147 bp of DNA.</text>
</comment>
<dbReference type="Pfam" id="PF00125">
    <property type="entry name" value="Histone"/>
    <property type="match status" value="1"/>
</dbReference>
<dbReference type="Pfam" id="PF01661">
    <property type="entry name" value="Macro"/>
    <property type="match status" value="1"/>
</dbReference>
<dbReference type="SUPFAM" id="SSF111331">
    <property type="entry name" value="NAD kinase/diacylglycerol kinase-like"/>
    <property type="match status" value="1"/>
</dbReference>
<dbReference type="GO" id="GO:0005524">
    <property type="term" value="F:ATP binding"/>
    <property type="evidence" value="ECO:0007669"/>
    <property type="project" value="UniProtKB-KW"/>
</dbReference>
<protein>
    <recommendedName>
        <fullName evidence="4">Histone H2A</fullName>
    </recommendedName>
</protein>
<evidence type="ECO:0000256" key="2">
    <source>
        <dbReference type="ARBA" id="ARBA00004286"/>
    </source>
</evidence>
<evidence type="ECO:0000256" key="3">
    <source>
        <dbReference type="ARBA" id="ARBA00011538"/>
    </source>
</evidence>
<dbReference type="GO" id="GO:0003677">
    <property type="term" value="F:DNA binding"/>
    <property type="evidence" value="ECO:0007669"/>
    <property type="project" value="InterPro"/>
</dbReference>
<dbReference type="PROSITE" id="PS50146">
    <property type="entry name" value="DAGK"/>
    <property type="match status" value="1"/>
</dbReference>
<keyword evidence="11" id="KW-1185">Reference proteome</keyword>
<dbReference type="GO" id="GO:0016020">
    <property type="term" value="C:membrane"/>
    <property type="evidence" value="ECO:0007669"/>
    <property type="project" value="TreeGrafter"/>
</dbReference>
<evidence type="ECO:0000256" key="1">
    <source>
        <dbReference type="ARBA" id="ARBA00002001"/>
    </source>
</evidence>
<dbReference type="SMART" id="SM00046">
    <property type="entry name" value="DAGKc"/>
    <property type="match status" value="1"/>
</dbReference>
<evidence type="ECO:0000259" key="8">
    <source>
        <dbReference type="PROSITE" id="PS50146"/>
    </source>
</evidence>
<dbReference type="InterPro" id="IPR007125">
    <property type="entry name" value="H2A/H2B/H3"/>
</dbReference>
<feature type="domain" description="DAGKc" evidence="8">
    <location>
        <begin position="507"/>
        <end position="656"/>
    </location>
</feature>
<dbReference type="GO" id="GO:0046512">
    <property type="term" value="P:sphingosine biosynthetic process"/>
    <property type="evidence" value="ECO:0007669"/>
    <property type="project" value="TreeGrafter"/>
</dbReference>
<keyword evidence="6" id="KW-0156">Chromatin regulator</keyword>
<feature type="domain" description="Macro" evidence="9">
    <location>
        <begin position="178"/>
        <end position="364"/>
    </location>
</feature>
<dbReference type="InterPro" id="IPR032454">
    <property type="entry name" value="Histone_H2A_C"/>
</dbReference>
<dbReference type="Pfam" id="PF00781">
    <property type="entry name" value="DAGK_cat"/>
    <property type="match status" value="1"/>
</dbReference>
<dbReference type="CDD" id="cd00074">
    <property type="entry name" value="HFD_H2A"/>
    <property type="match status" value="1"/>
</dbReference>
<dbReference type="SUPFAM" id="SSF47113">
    <property type="entry name" value="Histone-fold"/>
    <property type="match status" value="1"/>
</dbReference>
<dbReference type="GO" id="GO:0046982">
    <property type="term" value="F:protein heterodimerization activity"/>
    <property type="evidence" value="ECO:0007669"/>
    <property type="project" value="InterPro"/>
</dbReference>
<dbReference type="Pfam" id="PF16211">
    <property type="entry name" value="Histone_H2A_C"/>
    <property type="match status" value="1"/>
</dbReference>
<comment type="function">
    <text evidence="1">Core component of nucleosome. Nucleosomes wrap and compact DNA into chromatin, limiting DNA accessibility to the cellular machineries which require DNA as a template. Histones thereby play a central role in transcription regulation, DNA repair, DNA replication and chromosomal stability. DNA accessibility is regulated via a complex set of post-translational modifications of histones, also called histone code, and nucleosome remodeling.</text>
</comment>
<sequence>MFRSGQRKRVTVSRRSGLIFPVSRIHRAIKSLPNVPNRVSKGASIYLTAIVEYLTAELLELAGNAAKDCRRTRISPRHILLGYAHDEELNKVLRNCVLPQGGVLPNIHSVLFPAITTQTKKQATASKPSISRGTKKTTDHVNKAVVRKPTLTKKGQGSFTVLGAPTSKAAAVKGTNVTTLSERVLIRGQKLTVVQGSIVNIQADAIVHPTNNSFYMGGDVGKALAKAGGQQLRDAVADAGRNSAIANYGDVTISTAPNLTASHLIHVHSPKWNAETQDQCIGDLDRATLNILTLADQQGLKSVAVPSISSGHAGFPKQTAAQTILAALSKYFRQTATTNLEQVFFVLYDAESVNVYTTELQQTEEMTEDTSRSTELEDLFFLHANSTKQYLVKLSPTAISIAPHGAQQRNQTRFITIDDVYGCLCMKSRKNAIQCHLTLYLYTTRKTRVCNTPITKQEKLRRLRQILTYGKFNDFESNLNEMTKWHDCVTNAIYLRRNLPRDIVMTKRDKRALVFVNPASGSGKAYRLVMEHVIGVWSESEFNHHIVITEYAGHARDYVKTIQLADWSGIILASGDGLVFEVINGLMSRPDWQEALRLPIGHIPGGSGNAFITNIIRYSKQPIMSAMKQFVAQAAVLVATHQVIPFDLSVIHTCDEQRLFSFLCVEWGIIADVDCDSEKYRFLGETRFTVEAIKRILHPRVYHGYIDYIPYEDSDTIVDFNQISTHATTTDFHRDLLPLNEVIPTDSTTTKWRRINGPFAHVLITSKALISKDVVASAVSTLSDGYLTLQFIRSDGPTRKNLAKTFTKISDGSHFDYNFVEWMRIRAFRLVPNDTNGNLMVDGEKVAYGPIQGEILPGIGRCMGKLPNTDRTSIDI</sequence>
<dbReference type="InterPro" id="IPR017438">
    <property type="entry name" value="ATP-NAD_kinase_N"/>
</dbReference>
<dbReference type="PANTHER" id="PTHR12358">
    <property type="entry name" value="SPHINGOSINE KINASE"/>
    <property type="match status" value="1"/>
</dbReference>
<dbReference type="InterPro" id="IPR002119">
    <property type="entry name" value="Histone_H2A"/>
</dbReference>
<dbReference type="SMART" id="SM00506">
    <property type="entry name" value="A1pp"/>
    <property type="match status" value="1"/>
</dbReference>
<evidence type="ECO:0000259" key="9">
    <source>
        <dbReference type="PROSITE" id="PS51154"/>
    </source>
</evidence>
<dbReference type="PANTHER" id="PTHR12358:SF112">
    <property type="entry name" value="LD11247P-RELATED"/>
    <property type="match status" value="1"/>
</dbReference>
<evidence type="ECO:0000256" key="7">
    <source>
        <dbReference type="ARBA" id="ARBA00023269"/>
    </source>
</evidence>
<proteinExistence type="predicted"/>
<dbReference type="GO" id="GO:0000786">
    <property type="term" value="C:nucleosome"/>
    <property type="evidence" value="ECO:0007669"/>
    <property type="project" value="UniProtKB-KW"/>
</dbReference>
<dbReference type="GO" id="GO:0005737">
    <property type="term" value="C:cytoplasm"/>
    <property type="evidence" value="ECO:0007669"/>
    <property type="project" value="TreeGrafter"/>
</dbReference>
<organism evidence="10 11">
    <name type="scientific">Adineta ricciae</name>
    <name type="common">Rotifer</name>
    <dbReference type="NCBI Taxonomy" id="249248"/>
    <lineage>
        <taxon>Eukaryota</taxon>
        <taxon>Metazoa</taxon>
        <taxon>Spiralia</taxon>
        <taxon>Gnathifera</taxon>
        <taxon>Rotifera</taxon>
        <taxon>Eurotatoria</taxon>
        <taxon>Bdelloidea</taxon>
        <taxon>Adinetida</taxon>
        <taxon>Adinetidae</taxon>
        <taxon>Adineta</taxon>
    </lineage>
</organism>
<dbReference type="EMBL" id="CAJNOR010000468">
    <property type="protein sequence ID" value="CAF0923307.1"/>
    <property type="molecule type" value="Genomic_DNA"/>
</dbReference>